<comment type="cofactor">
    <cofactor evidence="1">
        <name>Mg(2+)</name>
        <dbReference type="ChEBI" id="CHEBI:18420"/>
    </cofactor>
</comment>
<dbReference type="InterPro" id="IPR011600">
    <property type="entry name" value="Pept_C14_caspase"/>
</dbReference>
<evidence type="ECO:0000256" key="14">
    <source>
        <dbReference type="ARBA" id="ARBA00022989"/>
    </source>
</evidence>
<keyword evidence="5" id="KW-0150">Chloroplast</keyword>
<feature type="transmembrane region" description="Helical" evidence="19">
    <location>
        <begin position="595"/>
        <end position="618"/>
    </location>
</feature>
<dbReference type="SUPFAM" id="SSF52540">
    <property type="entry name" value="P-loop containing nucleoside triphosphate hydrolases"/>
    <property type="match status" value="1"/>
</dbReference>
<evidence type="ECO:0000256" key="13">
    <source>
        <dbReference type="ARBA" id="ARBA00022927"/>
    </source>
</evidence>
<feature type="compositionally biased region" description="Basic and acidic residues" evidence="18">
    <location>
        <begin position="13"/>
        <end position="27"/>
    </location>
</feature>
<accession>A0AAN0JLY9</accession>
<keyword evidence="4" id="KW-0813">Transport</keyword>
<keyword evidence="22" id="KW-1185">Reference proteome</keyword>
<feature type="region of interest" description="Disordered" evidence="18">
    <location>
        <begin position="1"/>
        <end position="27"/>
    </location>
</feature>
<evidence type="ECO:0000256" key="16">
    <source>
        <dbReference type="ARBA" id="ARBA00023136"/>
    </source>
</evidence>
<proteinExistence type="inferred from homology"/>
<organism evidence="21 22">
    <name type="scientific">Amphimedon queenslandica</name>
    <name type="common">Sponge</name>
    <dbReference type="NCBI Taxonomy" id="400682"/>
    <lineage>
        <taxon>Eukaryota</taxon>
        <taxon>Metazoa</taxon>
        <taxon>Porifera</taxon>
        <taxon>Demospongiae</taxon>
        <taxon>Heteroscleromorpha</taxon>
        <taxon>Haplosclerida</taxon>
        <taxon>Niphatidae</taxon>
        <taxon>Amphimedon</taxon>
    </lineage>
</organism>
<dbReference type="GeneID" id="109580164"/>
<evidence type="ECO:0000256" key="5">
    <source>
        <dbReference type="ARBA" id="ARBA00022528"/>
    </source>
</evidence>
<dbReference type="PANTHER" id="PTHR10903">
    <property type="entry name" value="GTPASE, IMAP FAMILY MEMBER-RELATED"/>
    <property type="match status" value="1"/>
</dbReference>
<dbReference type="GO" id="GO:0015031">
    <property type="term" value="P:protein transport"/>
    <property type="evidence" value="ECO:0007669"/>
    <property type="project" value="UniProtKB-KW"/>
</dbReference>
<evidence type="ECO:0000256" key="18">
    <source>
        <dbReference type="SAM" id="MobiDB-lite"/>
    </source>
</evidence>
<evidence type="ECO:0000256" key="7">
    <source>
        <dbReference type="ARBA" id="ARBA00022692"/>
    </source>
</evidence>
<dbReference type="KEGG" id="aqu:109580164"/>
<dbReference type="InterPro" id="IPR029030">
    <property type="entry name" value="Caspase-like_dom_sf"/>
</dbReference>
<evidence type="ECO:0000256" key="11">
    <source>
        <dbReference type="ARBA" id="ARBA00022805"/>
    </source>
</evidence>
<dbReference type="RefSeq" id="XP_019858015.1">
    <property type="nucleotide sequence ID" value="XM_020002456.1"/>
</dbReference>
<dbReference type="InterPro" id="IPR001309">
    <property type="entry name" value="Pept_C14_p20"/>
</dbReference>
<keyword evidence="10" id="KW-0378">Hydrolase</keyword>
<keyword evidence="7 19" id="KW-0812">Transmembrane</keyword>
<evidence type="ECO:0000256" key="8">
    <source>
        <dbReference type="ARBA" id="ARBA00022723"/>
    </source>
</evidence>
<dbReference type="InterPro" id="IPR027417">
    <property type="entry name" value="P-loop_NTPase"/>
</dbReference>
<keyword evidence="16 19" id="KW-0472">Membrane</keyword>
<evidence type="ECO:0000259" key="20">
    <source>
        <dbReference type="PROSITE" id="PS50208"/>
    </source>
</evidence>
<dbReference type="GO" id="GO:0006508">
    <property type="term" value="P:proteolysis"/>
    <property type="evidence" value="ECO:0007669"/>
    <property type="project" value="InterPro"/>
</dbReference>
<keyword evidence="12" id="KW-0460">Magnesium</keyword>
<keyword evidence="14 19" id="KW-1133">Transmembrane helix</keyword>
<reference evidence="22" key="1">
    <citation type="journal article" date="2010" name="Nature">
        <title>The Amphimedon queenslandica genome and the evolution of animal complexity.</title>
        <authorList>
            <person name="Srivastava M."/>
            <person name="Simakov O."/>
            <person name="Chapman J."/>
            <person name="Fahey B."/>
            <person name="Gauthier M.E."/>
            <person name="Mitros T."/>
            <person name="Richards G.S."/>
            <person name="Conaco C."/>
            <person name="Dacre M."/>
            <person name="Hellsten U."/>
            <person name="Larroux C."/>
            <person name="Putnam N.H."/>
            <person name="Stanke M."/>
            <person name="Adamska M."/>
            <person name="Darling A."/>
            <person name="Degnan S.M."/>
            <person name="Oakley T.H."/>
            <person name="Plachetzki D.C."/>
            <person name="Zhai Y."/>
            <person name="Adamski M."/>
            <person name="Calcino A."/>
            <person name="Cummins S.F."/>
            <person name="Goodstein D.M."/>
            <person name="Harris C."/>
            <person name="Jackson D.J."/>
            <person name="Leys S.P."/>
            <person name="Shu S."/>
            <person name="Woodcroft B.J."/>
            <person name="Vervoort M."/>
            <person name="Kosik K.S."/>
            <person name="Manning G."/>
            <person name="Degnan B.M."/>
            <person name="Rokhsar D.S."/>
        </authorList>
    </citation>
    <scope>NUCLEOTIDE SEQUENCE [LARGE SCALE GENOMIC DNA]</scope>
</reference>
<feature type="region of interest" description="Disordered" evidence="18">
    <location>
        <begin position="210"/>
        <end position="229"/>
    </location>
</feature>
<dbReference type="EnsemblMetazoa" id="XM_020002456.1">
    <property type="protein sequence ID" value="XP_019858015.1"/>
    <property type="gene ID" value="LOC109580164"/>
</dbReference>
<dbReference type="GO" id="GO:0046872">
    <property type="term" value="F:metal ion binding"/>
    <property type="evidence" value="ECO:0007669"/>
    <property type="project" value="UniProtKB-KW"/>
</dbReference>
<dbReference type="SUPFAM" id="SSF52129">
    <property type="entry name" value="Caspase-like"/>
    <property type="match status" value="1"/>
</dbReference>
<evidence type="ECO:0000256" key="12">
    <source>
        <dbReference type="ARBA" id="ARBA00022842"/>
    </source>
</evidence>
<protein>
    <recommendedName>
        <fullName evidence="20">Caspase family p20 domain-containing protein</fullName>
    </recommendedName>
</protein>
<dbReference type="AlphaFoldDB" id="A0AAN0JLY9"/>
<keyword evidence="15" id="KW-0342">GTP-binding</keyword>
<dbReference type="Pfam" id="PF00656">
    <property type="entry name" value="Peptidase_C14"/>
    <property type="match status" value="1"/>
</dbReference>
<dbReference type="Proteomes" id="UP000007879">
    <property type="component" value="Unassembled WGS sequence"/>
</dbReference>
<dbReference type="PROSITE" id="PS50208">
    <property type="entry name" value="CASPASE_P20"/>
    <property type="match status" value="1"/>
</dbReference>
<dbReference type="Pfam" id="PF04548">
    <property type="entry name" value="AIG1"/>
    <property type="match status" value="1"/>
</dbReference>
<evidence type="ECO:0000256" key="3">
    <source>
        <dbReference type="ARBA" id="ARBA00008535"/>
    </source>
</evidence>
<evidence type="ECO:0000256" key="15">
    <source>
        <dbReference type="ARBA" id="ARBA00023134"/>
    </source>
</evidence>
<keyword evidence="8" id="KW-0479">Metal-binding</keyword>
<dbReference type="PANTHER" id="PTHR10903:SF135">
    <property type="entry name" value="TRANSLOCASE OF CHLOROPLAST 120, CHLOROPLASTIC-RELATED"/>
    <property type="match status" value="1"/>
</dbReference>
<dbReference type="GO" id="GO:0005525">
    <property type="term" value="F:GTP binding"/>
    <property type="evidence" value="ECO:0007669"/>
    <property type="project" value="UniProtKB-KW"/>
</dbReference>
<dbReference type="GO" id="GO:0016020">
    <property type="term" value="C:membrane"/>
    <property type="evidence" value="ECO:0007669"/>
    <property type="project" value="UniProtKB-SubCell"/>
</dbReference>
<keyword evidence="6" id="KW-0934">Plastid</keyword>
<keyword evidence="13" id="KW-0653">Protein transport</keyword>
<feature type="domain" description="Caspase family p20" evidence="20">
    <location>
        <begin position="323"/>
        <end position="422"/>
    </location>
</feature>
<comment type="subcellular location">
    <subcellularLocation>
        <location evidence="2">Membrane</location>
        <topology evidence="2">Single-pass membrane protein</topology>
    </subcellularLocation>
    <subcellularLocation>
        <location evidence="17">Plastid</location>
        <location evidence="17">Chloroplast outer membrane</location>
    </subcellularLocation>
</comment>
<dbReference type="Gene3D" id="3.40.50.1460">
    <property type="match status" value="1"/>
</dbReference>
<evidence type="ECO:0000256" key="9">
    <source>
        <dbReference type="ARBA" id="ARBA00022741"/>
    </source>
</evidence>
<dbReference type="InterPro" id="IPR045058">
    <property type="entry name" value="GIMA/IAN/Toc"/>
</dbReference>
<reference evidence="21" key="2">
    <citation type="submission" date="2024-06" db="UniProtKB">
        <authorList>
            <consortium name="EnsemblMetazoa"/>
        </authorList>
    </citation>
    <scope>IDENTIFICATION</scope>
</reference>
<evidence type="ECO:0000256" key="4">
    <source>
        <dbReference type="ARBA" id="ARBA00022448"/>
    </source>
</evidence>
<evidence type="ECO:0000256" key="17">
    <source>
        <dbReference type="ARBA" id="ARBA00024013"/>
    </source>
</evidence>
<evidence type="ECO:0000256" key="6">
    <source>
        <dbReference type="ARBA" id="ARBA00022640"/>
    </source>
</evidence>
<evidence type="ECO:0000256" key="19">
    <source>
        <dbReference type="SAM" id="Phobius"/>
    </source>
</evidence>
<evidence type="ECO:0000256" key="10">
    <source>
        <dbReference type="ARBA" id="ARBA00022801"/>
    </source>
</evidence>
<evidence type="ECO:0000256" key="1">
    <source>
        <dbReference type="ARBA" id="ARBA00001946"/>
    </source>
</evidence>
<name>A0AAN0JLY9_AMPQE</name>
<evidence type="ECO:0000313" key="21">
    <source>
        <dbReference type="EnsemblMetazoa" id="XP_019858015.1"/>
    </source>
</evidence>
<dbReference type="Gene3D" id="3.40.50.300">
    <property type="entry name" value="P-loop containing nucleotide triphosphate hydrolases"/>
    <property type="match status" value="1"/>
</dbReference>
<dbReference type="InterPro" id="IPR006703">
    <property type="entry name" value="G_AIG1"/>
</dbReference>
<keyword evidence="9" id="KW-0547">Nucleotide-binding</keyword>
<keyword evidence="11" id="KW-1002">Plastid outer membrane</keyword>
<comment type="similarity">
    <text evidence="3">Belongs to the TRAFAC class TrmE-Era-EngA-EngB-Septin-like GTPase superfamily. AIG1/Toc34/Toc159-like paraseptin GTPase family. IAN subfamily.</text>
</comment>
<sequence length="1043" mass="117701">MAEQKLIPANDPQGDHGDDGGAPADDRSIPEINMAELKIDITNFNLSDTSPKIDTNAMKTFKELIQEENISTDVNILVIGRTGQGKSALVNSLIELGEEIVPESSGTDCCTQTSQSYTYPNIIPGVNVTIIDSPGLQDIQKKEHKHIQEMKKECNEISLVLYCMKMTDYRFTNDDKVAMQKFHQAFGQKFWERVVFVLTFANREPLEIWNKGDKDDKSKEPRKDETDAWEQLKKERLTGRVQNRKEKINAFVTELLQSQHKSEHSQNAPEKTTFDVFPAGYYDYNPRYDDIPPCVNWQLDLTAFCCNTIKHKHRLSKLKLNKKIALAVIIDNRGEVKVENEERILNEEAAALKKAFEDLEFAVLYFNSFSSESIATLLEEFSKVDHSQLSMIALVFLSKGKTAELYDADDVAVPYSALFCHFERSPIPAIFFFDSLSDDKKKKNDSEIGFHLPLHICPKNSLVLASAHNTASSPVVKEFTEKLSHTSVQECFETICANNNSTTVKSIWHDTVGNYLCIVKSTNDMIETLEQKLEVYHSIWYPIRCKTIDNLEENKEEVISIVRKERAVQIAGPVISRSLVATGLLLAPITFGGTLAISAVGLVVGLGTTGVAIASLVLNKKRLKKALAIINLDQQISLIINEDAKKYYQMLTQLAPHEPESSAIGAATIRGATADTVPEAENTVETVALAAHRSTTGPVAGMTGASTIPIDLFSIAYRNYHIDETRNESLERAKIINKPEQIIHSLVEALFKGTCHAINEVEHEVQLETNILKDVEYGYEIQVPVKRNKKFAIKVCTLFSGPFVYPDGYTLVSAVYDITMQPKLSQPATIKLEHCVDESDQTRSDLCFAIGSIDLKKKKIIFEKVDQEFNGSIQQKTSCFLCILYRREMQDETLVRYVAQCFYERKYKNFWTLNIVFTKLLYANLKRIQYACRYGLQGSSYLPFVFNSSMLSLDLTCFKDTKEFSGWIVSPNDSEEMPDTISMQRIDTIELRERSAQVLKKAFPFISLYVYIFNEATAADTINELFEIGGTNLSINISRHKEI</sequence>
<dbReference type="GO" id="GO:0004197">
    <property type="term" value="F:cysteine-type endopeptidase activity"/>
    <property type="evidence" value="ECO:0007669"/>
    <property type="project" value="InterPro"/>
</dbReference>
<evidence type="ECO:0000313" key="22">
    <source>
        <dbReference type="Proteomes" id="UP000007879"/>
    </source>
</evidence>
<evidence type="ECO:0000256" key="2">
    <source>
        <dbReference type="ARBA" id="ARBA00004167"/>
    </source>
</evidence>